<accession>A0A3Q9FTL4</accession>
<dbReference type="Proteomes" id="UP000267268">
    <property type="component" value="Chromosome 1"/>
</dbReference>
<evidence type="ECO:0000313" key="1">
    <source>
        <dbReference type="EMBL" id="AZQ64329.1"/>
    </source>
</evidence>
<organism evidence="1 2">
    <name type="scientific">Flammeovirga pectinis</name>
    <dbReference type="NCBI Taxonomy" id="2494373"/>
    <lineage>
        <taxon>Bacteria</taxon>
        <taxon>Pseudomonadati</taxon>
        <taxon>Bacteroidota</taxon>
        <taxon>Cytophagia</taxon>
        <taxon>Cytophagales</taxon>
        <taxon>Flammeovirgaceae</taxon>
        <taxon>Flammeovirga</taxon>
    </lineage>
</organism>
<evidence type="ECO:0008006" key="3">
    <source>
        <dbReference type="Google" id="ProtNLM"/>
    </source>
</evidence>
<reference evidence="1 2" key="1">
    <citation type="submission" date="2018-12" db="EMBL/GenBank/DDBJ databases">
        <title>Flammeovirga pectinis sp. nov., isolated from the gut of the Korean scallop, Patinopecten yessoensis.</title>
        <authorList>
            <person name="Bae J.-W."/>
            <person name="Jeong Y.-S."/>
            <person name="Kang W."/>
        </authorList>
    </citation>
    <scope>NUCLEOTIDE SEQUENCE [LARGE SCALE GENOMIC DNA]</scope>
    <source>
        <strain evidence="1 2">L12M1</strain>
    </source>
</reference>
<dbReference type="EMBL" id="CP034562">
    <property type="protein sequence ID" value="AZQ64329.1"/>
    <property type="molecule type" value="Genomic_DNA"/>
</dbReference>
<evidence type="ECO:0000313" key="2">
    <source>
        <dbReference type="Proteomes" id="UP000267268"/>
    </source>
</evidence>
<protein>
    <recommendedName>
        <fullName evidence="3">HNH endonuclease</fullName>
    </recommendedName>
</protein>
<name>A0A3Q9FTL4_9BACT</name>
<gene>
    <name evidence="1" type="ORF">EI427_19560</name>
</gene>
<dbReference type="KEGG" id="fll:EI427_19560"/>
<keyword evidence="2" id="KW-1185">Reference proteome</keyword>
<dbReference type="RefSeq" id="WP_126617908.1">
    <property type="nucleotide sequence ID" value="NZ_CP034562.1"/>
</dbReference>
<dbReference type="AlphaFoldDB" id="A0A3Q9FTL4"/>
<sequence length="274" mass="32606">MQTTQKCWWCGSTKNLTGEHKIKKTHFDYFYNKSEYKELGLKLFKSREDGSIIIQGPKSDFIKFPKFLCNVCNGHKSKLFDDSYDMFFTYYFDNEIKILAEKTVDLCDIYQNQWEEKWILFKKYIVKHISCRLVEKGFKPTHNMINFLNGIDDLFDVKIVLTLKPYAEQLTLNFPPLSIGRLFTHENMIKNELEFSGWFTIKSLSVEYLVQKNINQKSISSNSLIKLNKTDYSSFSSVSITKENIINWQYILEDYQFGSDSMWFHYYMRNMKSV</sequence>
<dbReference type="OrthoDB" id="4427540at2"/>
<proteinExistence type="predicted"/>